<name>A0ABQ8JW24_DERPT</name>
<dbReference type="PANTHER" id="PTHR16442">
    <property type="entry name" value="RING FINGER PROTEIN 17"/>
    <property type="match status" value="1"/>
</dbReference>
<sequence>MSKQQQNNMTDYESVIVTHVDNPTLFYCRIEQDIERYEQLKQLIVQHIDSEPHSMPDLFRCRNSSSPITALVYSDIHSDWCRARLISMKIDRNHKPICAKVWLIDFGSIEFIAWKPKFVSTSTLEIDTFNESRGLCFPCSLDNIKPFNDDDNDVKAESKKPLQCEWTSYANFMFKKTTASKKFLLKMMKSNDDLLLEDKKIIVCDLLIENDCSKLNEFTKSSSSSMSKFLVESKVAQFINEKKF</sequence>
<gene>
    <name evidence="2" type="ORF">DERP_002774</name>
</gene>
<dbReference type="PANTHER" id="PTHR16442:SF1">
    <property type="entry name" value="RING FINGER PROTEIN 17"/>
    <property type="match status" value="1"/>
</dbReference>
<evidence type="ECO:0000259" key="1">
    <source>
        <dbReference type="Pfam" id="PF00567"/>
    </source>
</evidence>
<keyword evidence="3" id="KW-1185">Reference proteome</keyword>
<dbReference type="EMBL" id="NJHN03000008">
    <property type="protein sequence ID" value="KAH9426675.1"/>
    <property type="molecule type" value="Genomic_DNA"/>
</dbReference>
<feature type="domain" description="Tudor" evidence="1">
    <location>
        <begin position="10"/>
        <end position="115"/>
    </location>
</feature>
<dbReference type="InterPro" id="IPR002999">
    <property type="entry name" value="Tudor"/>
</dbReference>
<reference evidence="2 3" key="1">
    <citation type="journal article" date="2018" name="J. Allergy Clin. Immunol.">
        <title>High-quality assembly of Dermatophagoides pteronyssinus genome and transcriptome reveals a wide range of novel allergens.</title>
        <authorList>
            <person name="Liu X.Y."/>
            <person name="Yang K.Y."/>
            <person name="Wang M.Q."/>
            <person name="Kwok J.S."/>
            <person name="Zeng X."/>
            <person name="Yang Z."/>
            <person name="Xiao X.J."/>
            <person name="Lau C.P."/>
            <person name="Li Y."/>
            <person name="Huang Z.M."/>
            <person name="Ba J.G."/>
            <person name="Yim A.K."/>
            <person name="Ouyang C.Y."/>
            <person name="Ngai S.M."/>
            <person name="Chan T.F."/>
            <person name="Leung E.L."/>
            <person name="Liu L."/>
            <person name="Liu Z.G."/>
            <person name="Tsui S.K."/>
        </authorList>
    </citation>
    <scope>NUCLEOTIDE SEQUENCE [LARGE SCALE GENOMIC DNA]</scope>
    <source>
        <strain evidence="2">Derp</strain>
    </source>
</reference>
<comment type="caution">
    <text evidence="2">The sequence shown here is derived from an EMBL/GenBank/DDBJ whole genome shotgun (WGS) entry which is preliminary data.</text>
</comment>
<reference evidence="2 3" key="2">
    <citation type="journal article" date="2022" name="Mol. Biol. Evol.">
        <title>Comparative Genomics Reveals Insights into the Divergent Evolution of Astigmatic Mites and Household Pest Adaptations.</title>
        <authorList>
            <person name="Xiong Q."/>
            <person name="Wan A.T."/>
            <person name="Liu X."/>
            <person name="Fung C.S."/>
            <person name="Xiao X."/>
            <person name="Malainual N."/>
            <person name="Hou J."/>
            <person name="Wang L."/>
            <person name="Wang M."/>
            <person name="Yang K.Y."/>
            <person name="Cui Y."/>
            <person name="Leung E.L."/>
            <person name="Nong W."/>
            <person name="Shin S.K."/>
            <person name="Au S.W."/>
            <person name="Jeong K.Y."/>
            <person name="Chew F.T."/>
            <person name="Hui J.H."/>
            <person name="Leung T.F."/>
            <person name="Tungtrongchitr A."/>
            <person name="Zhong N."/>
            <person name="Liu Z."/>
            <person name="Tsui S.K."/>
        </authorList>
    </citation>
    <scope>NUCLEOTIDE SEQUENCE [LARGE SCALE GENOMIC DNA]</scope>
    <source>
        <strain evidence="2">Derp</strain>
    </source>
</reference>
<dbReference type="Gene3D" id="2.40.50.90">
    <property type="match status" value="1"/>
</dbReference>
<accession>A0ABQ8JW24</accession>
<dbReference type="Pfam" id="PF00567">
    <property type="entry name" value="TUDOR"/>
    <property type="match status" value="1"/>
</dbReference>
<dbReference type="InterPro" id="IPR035437">
    <property type="entry name" value="SNase_OB-fold_sf"/>
</dbReference>
<dbReference type="Proteomes" id="UP000887458">
    <property type="component" value="Unassembled WGS sequence"/>
</dbReference>
<evidence type="ECO:0000313" key="3">
    <source>
        <dbReference type="Proteomes" id="UP000887458"/>
    </source>
</evidence>
<evidence type="ECO:0000313" key="2">
    <source>
        <dbReference type="EMBL" id="KAH9426675.1"/>
    </source>
</evidence>
<dbReference type="Gene3D" id="2.30.30.140">
    <property type="match status" value="1"/>
</dbReference>
<proteinExistence type="predicted"/>
<organism evidence="2 3">
    <name type="scientific">Dermatophagoides pteronyssinus</name>
    <name type="common">European house dust mite</name>
    <dbReference type="NCBI Taxonomy" id="6956"/>
    <lineage>
        <taxon>Eukaryota</taxon>
        <taxon>Metazoa</taxon>
        <taxon>Ecdysozoa</taxon>
        <taxon>Arthropoda</taxon>
        <taxon>Chelicerata</taxon>
        <taxon>Arachnida</taxon>
        <taxon>Acari</taxon>
        <taxon>Acariformes</taxon>
        <taxon>Sarcoptiformes</taxon>
        <taxon>Astigmata</taxon>
        <taxon>Psoroptidia</taxon>
        <taxon>Analgoidea</taxon>
        <taxon>Pyroglyphidae</taxon>
        <taxon>Dermatophagoidinae</taxon>
        <taxon>Dermatophagoides</taxon>
    </lineage>
</organism>
<protein>
    <recommendedName>
        <fullName evidence="1">Tudor domain-containing protein</fullName>
    </recommendedName>
</protein>